<proteinExistence type="predicted"/>
<sequence length="199" mass="22117">MPLACAMEILITTADSLDDLPCLDNVDSRRGKPANHKVFSEATSVLACQALLSFAIDLIATRTKNVSPGHLLRVIADICFKGKEVSLSEVESVHRKKCDKILEKSDEGGALFEGGMKKRLRGHTMWDDTSDMEKDSRDDKATYVNVMEKTKIFMVISVNFPKKYAMDLVAEANQELAYFDSTRAAPSCHMANIVVSRRN</sequence>
<evidence type="ECO:0000313" key="2">
    <source>
        <dbReference type="Proteomes" id="UP000829398"/>
    </source>
</evidence>
<reference evidence="2" key="1">
    <citation type="journal article" date="2023" name="Hortic. Res.">
        <title>A chromosome-level phased genome enabling allele-level studies in sweet orange: a case study on citrus Huanglongbing tolerance.</title>
        <authorList>
            <person name="Wu B."/>
            <person name="Yu Q."/>
            <person name="Deng Z."/>
            <person name="Duan Y."/>
            <person name="Luo F."/>
            <person name="Gmitter F. Jr."/>
        </authorList>
    </citation>
    <scope>NUCLEOTIDE SEQUENCE [LARGE SCALE GENOMIC DNA]</scope>
    <source>
        <strain evidence="2">cv. Valencia</strain>
    </source>
</reference>
<comment type="caution">
    <text evidence="1">The sequence shown here is derived from an EMBL/GenBank/DDBJ whole genome shotgun (WGS) entry which is preliminary data.</text>
</comment>
<name>A0ACB8K2P5_CITSI</name>
<dbReference type="Proteomes" id="UP000829398">
    <property type="component" value="Chromosome 6"/>
</dbReference>
<evidence type="ECO:0000313" key="1">
    <source>
        <dbReference type="EMBL" id="KAH9739033.1"/>
    </source>
</evidence>
<accession>A0ACB8K2P5</accession>
<dbReference type="EMBL" id="CM039175">
    <property type="protein sequence ID" value="KAH9739033.1"/>
    <property type="molecule type" value="Genomic_DNA"/>
</dbReference>
<keyword evidence="2" id="KW-1185">Reference proteome</keyword>
<organism evidence="1 2">
    <name type="scientific">Citrus sinensis</name>
    <name type="common">Sweet orange</name>
    <name type="synonym">Citrus aurantium var. sinensis</name>
    <dbReference type="NCBI Taxonomy" id="2711"/>
    <lineage>
        <taxon>Eukaryota</taxon>
        <taxon>Viridiplantae</taxon>
        <taxon>Streptophyta</taxon>
        <taxon>Embryophyta</taxon>
        <taxon>Tracheophyta</taxon>
        <taxon>Spermatophyta</taxon>
        <taxon>Magnoliopsida</taxon>
        <taxon>eudicotyledons</taxon>
        <taxon>Gunneridae</taxon>
        <taxon>Pentapetalae</taxon>
        <taxon>rosids</taxon>
        <taxon>malvids</taxon>
        <taxon>Sapindales</taxon>
        <taxon>Rutaceae</taxon>
        <taxon>Aurantioideae</taxon>
        <taxon>Citrus</taxon>
    </lineage>
</organism>
<gene>
    <name evidence="1" type="ORF">KPL71_018983</name>
</gene>
<protein>
    <submittedName>
        <fullName evidence="1">Uncharacterized protein</fullName>
    </submittedName>
</protein>